<evidence type="ECO:0000256" key="5">
    <source>
        <dbReference type="ARBA" id="ARBA00023274"/>
    </source>
</evidence>
<dbReference type="GO" id="GO:0003735">
    <property type="term" value="F:structural constituent of ribosome"/>
    <property type="evidence" value="ECO:0007669"/>
    <property type="project" value="InterPro"/>
</dbReference>
<evidence type="ECO:0000256" key="6">
    <source>
        <dbReference type="HAMAP-Rule" id="MF_01369"/>
    </source>
</evidence>
<keyword evidence="8" id="KW-1185">Reference proteome</keyword>
<evidence type="ECO:0000313" key="8">
    <source>
        <dbReference type="Proteomes" id="UP000319976"/>
    </source>
</evidence>
<evidence type="ECO:0000256" key="2">
    <source>
        <dbReference type="ARBA" id="ARBA00022730"/>
    </source>
</evidence>
<keyword evidence="3 6" id="KW-0694">RNA-binding</keyword>
<proteinExistence type="inferred from homology"/>
<gene>
    <name evidence="6 7" type="primary">rplW</name>
    <name evidence="7" type="ORF">V22_18420</name>
</gene>
<evidence type="ECO:0000256" key="3">
    <source>
        <dbReference type="ARBA" id="ARBA00022884"/>
    </source>
</evidence>
<dbReference type="PANTHER" id="PTHR11620">
    <property type="entry name" value="60S RIBOSOMAL PROTEIN L23A"/>
    <property type="match status" value="1"/>
</dbReference>
<dbReference type="GO" id="GO:0019843">
    <property type="term" value="F:rRNA binding"/>
    <property type="evidence" value="ECO:0007669"/>
    <property type="project" value="UniProtKB-UniRule"/>
</dbReference>
<dbReference type="InterPro" id="IPR012677">
    <property type="entry name" value="Nucleotide-bd_a/b_plait_sf"/>
</dbReference>
<dbReference type="GO" id="GO:0006412">
    <property type="term" value="P:translation"/>
    <property type="evidence" value="ECO:0007669"/>
    <property type="project" value="UniProtKB-UniRule"/>
</dbReference>
<comment type="similarity">
    <text evidence="1 6">Belongs to the universal ribosomal protein uL23 family.</text>
</comment>
<dbReference type="Gene3D" id="3.30.70.330">
    <property type="match status" value="1"/>
</dbReference>
<dbReference type="HAMAP" id="MF_01369_B">
    <property type="entry name" value="Ribosomal_uL23_B"/>
    <property type="match status" value="1"/>
</dbReference>
<dbReference type="EMBL" id="CP036316">
    <property type="protein sequence ID" value="QDT64607.1"/>
    <property type="molecule type" value="Genomic_DNA"/>
</dbReference>
<keyword evidence="2 6" id="KW-0699">rRNA-binding</keyword>
<accession>A0A517T8D1</accession>
<dbReference type="NCBIfam" id="NF004363">
    <property type="entry name" value="PRK05738.2-4"/>
    <property type="match status" value="1"/>
</dbReference>
<evidence type="ECO:0000256" key="4">
    <source>
        <dbReference type="ARBA" id="ARBA00022980"/>
    </source>
</evidence>
<dbReference type="InterPro" id="IPR013025">
    <property type="entry name" value="Ribosomal_uL23-like"/>
</dbReference>
<dbReference type="InterPro" id="IPR012678">
    <property type="entry name" value="Ribosomal_uL23/eL15/eS24_sf"/>
</dbReference>
<keyword evidence="4 6" id="KW-0689">Ribosomal protein</keyword>
<sequence length="109" mass="12623">MADNVQAEQDEQQKGLKLEPYQVVIRPLVTEKGVHISEKYNAYSFEVHPQAGKPEIKNAVETIWNVRVVGVRTQNRKGKARRSRFAKGFTRGWKKAIVELHEDDRISFF</sequence>
<dbReference type="SUPFAM" id="SSF54189">
    <property type="entry name" value="Ribosomal proteins S24e, L23 and L15e"/>
    <property type="match status" value="1"/>
</dbReference>
<evidence type="ECO:0000313" key="7">
    <source>
        <dbReference type="EMBL" id="QDT64607.1"/>
    </source>
</evidence>
<dbReference type="GO" id="GO:0005840">
    <property type="term" value="C:ribosome"/>
    <property type="evidence" value="ECO:0007669"/>
    <property type="project" value="UniProtKB-KW"/>
</dbReference>
<dbReference type="GO" id="GO:1990904">
    <property type="term" value="C:ribonucleoprotein complex"/>
    <property type="evidence" value="ECO:0007669"/>
    <property type="project" value="UniProtKB-KW"/>
</dbReference>
<reference evidence="7 8" key="1">
    <citation type="submission" date="2019-02" db="EMBL/GenBank/DDBJ databases">
        <title>Deep-cultivation of Planctomycetes and their phenomic and genomic characterization uncovers novel biology.</title>
        <authorList>
            <person name="Wiegand S."/>
            <person name="Jogler M."/>
            <person name="Boedeker C."/>
            <person name="Pinto D."/>
            <person name="Vollmers J."/>
            <person name="Rivas-Marin E."/>
            <person name="Kohn T."/>
            <person name="Peeters S.H."/>
            <person name="Heuer A."/>
            <person name="Rast P."/>
            <person name="Oberbeckmann S."/>
            <person name="Bunk B."/>
            <person name="Jeske O."/>
            <person name="Meyerdierks A."/>
            <person name="Storesund J.E."/>
            <person name="Kallscheuer N."/>
            <person name="Luecker S."/>
            <person name="Lage O.M."/>
            <person name="Pohl T."/>
            <person name="Merkel B.J."/>
            <person name="Hornburger P."/>
            <person name="Mueller R.-W."/>
            <person name="Bruemmer F."/>
            <person name="Labrenz M."/>
            <person name="Spormann A.M."/>
            <person name="Op den Camp H."/>
            <person name="Overmann J."/>
            <person name="Amann R."/>
            <person name="Jetten M.S.M."/>
            <person name="Mascher T."/>
            <person name="Medema M.H."/>
            <person name="Devos D.P."/>
            <person name="Kaster A.-K."/>
            <person name="Ovreas L."/>
            <person name="Rohde M."/>
            <person name="Galperin M.Y."/>
            <person name="Jogler C."/>
        </authorList>
    </citation>
    <scope>NUCLEOTIDE SEQUENCE [LARGE SCALE GENOMIC DNA]</scope>
    <source>
        <strain evidence="7 8">V22</strain>
    </source>
</reference>
<name>A0A517T8D1_9PLAN</name>
<comment type="function">
    <text evidence="6">One of the early assembly proteins it binds 23S rRNA. One of the proteins that surrounds the polypeptide exit tunnel on the outside of the ribosome. Forms the main docking site for trigger factor binding to the ribosome.</text>
</comment>
<dbReference type="Pfam" id="PF00276">
    <property type="entry name" value="Ribosomal_L23"/>
    <property type="match status" value="1"/>
</dbReference>
<keyword evidence="5 6" id="KW-0687">Ribonucleoprotein</keyword>
<evidence type="ECO:0000256" key="1">
    <source>
        <dbReference type="ARBA" id="ARBA00006700"/>
    </source>
</evidence>
<dbReference type="RefSeq" id="WP_145261917.1">
    <property type="nucleotide sequence ID" value="NZ_CP036316.1"/>
</dbReference>
<comment type="subunit">
    <text evidence="6">Part of the 50S ribosomal subunit. Contacts protein L29, and trigger factor when it is bound to the ribosome.</text>
</comment>
<dbReference type="FunFam" id="3.30.70.330:FF:000001">
    <property type="entry name" value="50S ribosomal protein L23"/>
    <property type="match status" value="1"/>
</dbReference>
<dbReference type="KEGG" id="chya:V22_18420"/>
<dbReference type="Proteomes" id="UP000319976">
    <property type="component" value="Chromosome"/>
</dbReference>
<dbReference type="OrthoDB" id="9793353at2"/>
<dbReference type="AlphaFoldDB" id="A0A517T8D1"/>
<organism evidence="7 8">
    <name type="scientific">Calycomorphotria hydatis</name>
    <dbReference type="NCBI Taxonomy" id="2528027"/>
    <lineage>
        <taxon>Bacteria</taxon>
        <taxon>Pseudomonadati</taxon>
        <taxon>Planctomycetota</taxon>
        <taxon>Planctomycetia</taxon>
        <taxon>Planctomycetales</taxon>
        <taxon>Planctomycetaceae</taxon>
        <taxon>Calycomorphotria</taxon>
    </lineage>
</organism>
<protein>
    <recommendedName>
        <fullName evidence="6">Large ribosomal subunit protein uL23</fullName>
    </recommendedName>
</protein>